<dbReference type="STRING" id="7375.A0A0L0CBK8"/>
<evidence type="ECO:0000313" key="2">
    <source>
        <dbReference type="EMBL" id="KNC29617.1"/>
    </source>
</evidence>
<feature type="compositionally biased region" description="Basic residues" evidence="1">
    <location>
        <begin position="554"/>
        <end position="565"/>
    </location>
</feature>
<comment type="caution">
    <text evidence="2">The sequence shown here is derived from an EMBL/GenBank/DDBJ whole genome shotgun (WGS) entry which is preliminary data.</text>
</comment>
<accession>A0A0L0CBK8</accession>
<feature type="compositionally biased region" description="Basic and acidic residues" evidence="1">
    <location>
        <begin position="376"/>
        <end position="391"/>
    </location>
</feature>
<feature type="compositionally biased region" description="Polar residues" evidence="1">
    <location>
        <begin position="402"/>
        <end position="413"/>
    </location>
</feature>
<sequence length="769" mass="88482">MMANKETYRTIKKLWWFNYCTMIIILILHLSIVLATETKADGTAQNLTTVDNETTSEQPIAEALIRYRRQPPRTIVKHIVRPKRFKMKRVKRPKIKYSFAEPPPGIYYTRKPTINFKKPTFDSSVIEEFSHMNVESANFDLPPSSYESQSMDLDLYKHHEPIIETSYKEIQKPPTYTYTAPEVSYKEQSYTEVQKTPTYSYTAPEVSFKETTKPIVTYSYAPAKTRKPHSQYGVPNEYIYTTGYDKPSDNKYTFEAPKASKPIYTEVEKPYYNAHGKNEYTYSKPSKEVPRIPATSYGVPDVHLPVSGSHDYNKYSVVEQKPSYTPTKTENYHFAEPPQPEPSVEITYSPSYEINIPSPHENSYSGGKHSPPHHPPSHEKPSYQDYPKYEEPPQQYHPPINHSPSDSYGSPPQDNYEHTGPSYQEGSDTNQPASYQPAPPTGDDHYIPSSQNLPISVNHKQPPYDYPKSSYEVPIYDPIPFDSSNNQEREIYPPQTLDHTNRQHSSSTATEYQGEPNNLSEQRPESEEALPDDVHSSGTRPQTTLQKPKSPINHLRRTRKRKRTKGASTTVSTTKHILDVPELEEAFEKENRQKHEKTQELDANESHYVENINKQNNNKVYSNGPWNPMKIRTSPLMVTTPSSTTSALNIMSTKNRRFHYKQGRTTATTTTTTTTTEAPTKVEIISIEKSRSKTFFDGVVSKPKVFNPNFFRNRYRQESTSTEPPQVMSTNENKVSKRTTKNIFDTTIFKSPLTDRDVYRNLPKNHKLF</sequence>
<dbReference type="EMBL" id="JRES01000645">
    <property type="protein sequence ID" value="KNC29617.1"/>
    <property type="molecule type" value="Genomic_DNA"/>
</dbReference>
<name>A0A0L0CBK8_LUCCU</name>
<dbReference type="OMA" id="GAHKFPS"/>
<dbReference type="OrthoDB" id="8122776at2759"/>
<feature type="compositionally biased region" description="Polar residues" evidence="1">
    <location>
        <begin position="566"/>
        <end position="575"/>
    </location>
</feature>
<protein>
    <submittedName>
        <fullName evidence="2">Uncharacterized protein</fullName>
    </submittedName>
</protein>
<keyword evidence="3" id="KW-1185">Reference proteome</keyword>
<feature type="region of interest" description="Disordered" evidence="1">
    <location>
        <begin position="716"/>
        <end position="735"/>
    </location>
</feature>
<evidence type="ECO:0000313" key="3">
    <source>
        <dbReference type="Proteomes" id="UP000037069"/>
    </source>
</evidence>
<feature type="compositionally biased region" description="Polar residues" evidence="1">
    <location>
        <begin position="448"/>
        <end position="459"/>
    </location>
</feature>
<reference evidence="2 3" key="1">
    <citation type="journal article" date="2015" name="Nat. Commun.">
        <title>Lucilia cuprina genome unlocks parasitic fly biology to underpin future interventions.</title>
        <authorList>
            <person name="Anstead C.A."/>
            <person name="Korhonen P.K."/>
            <person name="Young N.D."/>
            <person name="Hall R.S."/>
            <person name="Jex A.R."/>
            <person name="Murali S.C."/>
            <person name="Hughes D.S."/>
            <person name="Lee S.F."/>
            <person name="Perry T."/>
            <person name="Stroehlein A.J."/>
            <person name="Ansell B.R."/>
            <person name="Breugelmans B."/>
            <person name="Hofmann A."/>
            <person name="Qu J."/>
            <person name="Dugan S."/>
            <person name="Lee S.L."/>
            <person name="Chao H."/>
            <person name="Dinh H."/>
            <person name="Han Y."/>
            <person name="Doddapaneni H.V."/>
            <person name="Worley K.C."/>
            <person name="Muzny D.M."/>
            <person name="Ioannidis P."/>
            <person name="Waterhouse R.M."/>
            <person name="Zdobnov E.M."/>
            <person name="James P.J."/>
            <person name="Bagnall N.H."/>
            <person name="Kotze A.C."/>
            <person name="Gibbs R.A."/>
            <person name="Richards S."/>
            <person name="Batterham P."/>
            <person name="Gasser R.B."/>
        </authorList>
    </citation>
    <scope>NUCLEOTIDE SEQUENCE [LARGE SCALE GENOMIC DNA]</scope>
    <source>
        <strain evidence="2 3">LS</strain>
        <tissue evidence="2">Full body</tissue>
    </source>
</reference>
<feature type="compositionally biased region" description="Polar residues" evidence="1">
    <location>
        <begin position="503"/>
        <end position="521"/>
    </location>
</feature>
<feature type="compositionally biased region" description="Polar residues" evidence="1">
    <location>
        <begin position="718"/>
        <end position="733"/>
    </location>
</feature>
<organism evidence="2 3">
    <name type="scientific">Lucilia cuprina</name>
    <name type="common">Green bottle fly</name>
    <name type="synonym">Australian sheep blowfly</name>
    <dbReference type="NCBI Taxonomy" id="7375"/>
    <lineage>
        <taxon>Eukaryota</taxon>
        <taxon>Metazoa</taxon>
        <taxon>Ecdysozoa</taxon>
        <taxon>Arthropoda</taxon>
        <taxon>Hexapoda</taxon>
        <taxon>Insecta</taxon>
        <taxon>Pterygota</taxon>
        <taxon>Neoptera</taxon>
        <taxon>Endopterygota</taxon>
        <taxon>Diptera</taxon>
        <taxon>Brachycera</taxon>
        <taxon>Muscomorpha</taxon>
        <taxon>Oestroidea</taxon>
        <taxon>Calliphoridae</taxon>
        <taxon>Luciliinae</taxon>
        <taxon>Lucilia</taxon>
    </lineage>
</organism>
<dbReference type="AlphaFoldDB" id="A0A0L0CBK8"/>
<gene>
    <name evidence="2" type="ORF">FF38_00629</name>
</gene>
<feature type="compositionally biased region" description="Polar residues" evidence="1">
    <location>
        <begin position="536"/>
        <end position="547"/>
    </location>
</feature>
<dbReference type="Proteomes" id="UP000037069">
    <property type="component" value="Unassembled WGS sequence"/>
</dbReference>
<feature type="region of interest" description="Disordered" evidence="1">
    <location>
        <begin position="324"/>
        <end position="576"/>
    </location>
</feature>
<evidence type="ECO:0000256" key="1">
    <source>
        <dbReference type="SAM" id="MobiDB-lite"/>
    </source>
</evidence>
<proteinExistence type="predicted"/>
<feature type="compositionally biased region" description="Polar residues" evidence="1">
    <location>
        <begin position="421"/>
        <end position="434"/>
    </location>
</feature>